<protein>
    <recommendedName>
        <fullName evidence="1">Minor fimbrium subunit Mfa1 C-terminal domain-containing protein</fullName>
    </recommendedName>
</protein>
<dbReference type="AlphaFoldDB" id="J9H266"/>
<accession>J9H266</accession>
<feature type="domain" description="Minor fimbrium subunit Mfa1 C-terminal" evidence="1">
    <location>
        <begin position="171"/>
        <end position="218"/>
    </location>
</feature>
<organism evidence="2">
    <name type="scientific">gut metagenome</name>
    <dbReference type="NCBI Taxonomy" id="749906"/>
    <lineage>
        <taxon>unclassified sequences</taxon>
        <taxon>metagenomes</taxon>
        <taxon>organismal metagenomes</taxon>
    </lineage>
</organism>
<sequence>MYTAENMFEVKENDFTSEELKQMKEYENLPFLTNVAIAAKFTPRFIFVTQEEWEKGTNPMKGQKLEDPSLEAQKGKPLSELVKIIEPEKFPGYYCLKCSSEQVAQKILTYSLEMHGHLLKQGEYDADQDPYQYPENTFFTYSHDNRIFYTSYGVASEGNRKGETWPEMIPFTRGWSYYYTHINNERPQPVEELGEICIERNTYYILKLKTIGSLGTSVGKNYIEVHTLKSDWQDGGKGEITLH</sequence>
<evidence type="ECO:0000259" key="1">
    <source>
        <dbReference type="Pfam" id="PF15495"/>
    </source>
</evidence>
<dbReference type="InterPro" id="IPR029140">
    <property type="entry name" value="Mfa1_C"/>
</dbReference>
<reference evidence="2" key="1">
    <citation type="journal article" date="2012" name="PLoS ONE">
        <title>Gene sets for utilization of primary and secondary nutrition supplies in the distal gut of endangered iberian lynx.</title>
        <authorList>
            <person name="Alcaide M."/>
            <person name="Messina E."/>
            <person name="Richter M."/>
            <person name="Bargiela R."/>
            <person name="Peplies J."/>
            <person name="Huws S.A."/>
            <person name="Newbold C.J."/>
            <person name="Golyshin P.N."/>
            <person name="Simon M.A."/>
            <person name="Lopez G."/>
            <person name="Yakimov M.M."/>
            <person name="Ferrer M."/>
        </authorList>
    </citation>
    <scope>NUCLEOTIDE SEQUENCE</scope>
</reference>
<comment type="caution">
    <text evidence="2">The sequence shown here is derived from an EMBL/GenBank/DDBJ whole genome shotgun (WGS) entry which is preliminary data.</text>
</comment>
<dbReference type="Pfam" id="PF15495">
    <property type="entry name" value="Fimbrillin_C"/>
    <property type="match status" value="1"/>
</dbReference>
<proteinExistence type="predicted"/>
<name>J9H266_9ZZZZ</name>
<gene>
    <name evidence="2" type="ORF">EVA_04312</name>
</gene>
<dbReference type="EMBL" id="AMCI01000850">
    <property type="protein sequence ID" value="EJX07580.1"/>
    <property type="molecule type" value="Genomic_DNA"/>
</dbReference>
<evidence type="ECO:0000313" key="2">
    <source>
        <dbReference type="EMBL" id="EJX07580.1"/>
    </source>
</evidence>